<accession>A0A8S3YS20</accession>
<comment type="caution">
    <text evidence="3">The sequence shown here is derived from an EMBL/GenBank/DDBJ whole genome shotgun (WGS) entry which is preliminary data.</text>
</comment>
<dbReference type="SMART" id="SM00369">
    <property type="entry name" value="LRR_TYP"/>
    <property type="match status" value="4"/>
</dbReference>
<keyword evidence="1" id="KW-0433">Leucine-rich repeat</keyword>
<dbReference type="PROSITE" id="PS51450">
    <property type="entry name" value="LRR"/>
    <property type="match status" value="1"/>
</dbReference>
<keyword evidence="4" id="KW-1185">Reference proteome</keyword>
<gene>
    <name evidence="3" type="ORF">CUNI_LOCUS5417</name>
</gene>
<dbReference type="Gene3D" id="3.80.10.10">
    <property type="entry name" value="Ribonuclease Inhibitor"/>
    <property type="match status" value="2"/>
</dbReference>
<reference evidence="3" key="1">
    <citation type="submission" date="2021-04" db="EMBL/GenBank/DDBJ databases">
        <authorList>
            <consortium name="Molecular Ecology Group"/>
        </authorList>
    </citation>
    <scope>NUCLEOTIDE SEQUENCE</scope>
</reference>
<evidence type="ECO:0000256" key="1">
    <source>
        <dbReference type="ARBA" id="ARBA00022614"/>
    </source>
</evidence>
<evidence type="ECO:0000313" key="4">
    <source>
        <dbReference type="Proteomes" id="UP000678393"/>
    </source>
</evidence>
<dbReference type="EMBL" id="CAJHNH020000783">
    <property type="protein sequence ID" value="CAG5119859.1"/>
    <property type="molecule type" value="Genomic_DNA"/>
</dbReference>
<keyword evidence="2" id="KW-0677">Repeat</keyword>
<name>A0A8S3YS20_9EUPU</name>
<proteinExistence type="predicted"/>
<evidence type="ECO:0000256" key="2">
    <source>
        <dbReference type="ARBA" id="ARBA00022737"/>
    </source>
</evidence>
<protein>
    <submittedName>
        <fullName evidence="3">Uncharacterized protein</fullName>
    </submittedName>
</protein>
<dbReference type="AlphaFoldDB" id="A0A8S3YS20"/>
<dbReference type="InterPro" id="IPR050333">
    <property type="entry name" value="SLRP"/>
</dbReference>
<dbReference type="OrthoDB" id="6122461at2759"/>
<sequence length="390" mass="43307">MLSIFVIAIQGFQCPYQVHKIPDAFHHLRTLKYLSIVNSRVDDWNPNAMANIGATVQTLTLENDGLTNWPLWVQYFTQLTQLSITGSLISAIPDDGLDKLASKLERLMLNNNKLTEVPKTLSNMSALRLLTLDYNQIVNITWLPKFSMITFLSLSSNNIADGNMVSNALKPYAGSLTDVHFNDNKLTYIPDFGLLTGVTEFNLTSNEIVDPFSGTLPPNVIYVYFGHNQFSLIPRLFLNAKSVSDLFMPSNKVTMLDAMYIPSWTSAIEMGFNLISELTDTSFPAGSKLQFLRLNNNPIVKISNQAFANLQHLAELGLQQTRLTRLPLALGSLTGIVTVDVSGSTSLVCTCLESSLRSWILTQDSENFIGNCGQMSVYEFFHNLSLGCPV</sequence>
<organism evidence="3 4">
    <name type="scientific">Candidula unifasciata</name>
    <dbReference type="NCBI Taxonomy" id="100452"/>
    <lineage>
        <taxon>Eukaryota</taxon>
        <taxon>Metazoa</taxon>
        <taxon>Spiralia</taxon>
        <taxon>Lophotrochozoa</taxon>
        <taxon>Mollusca</taxon>
        <taxon>Gastropoda</taxon>
        <taxon>Heterobranchia</taxon>
        <taxon>Euthyneura</taxon>
        <taxon>Panpulmonata</taxon>
        <taxon>Eupulmonata</taxon>
        <taxon>Stylommatophora</taxon>
        <taxon>Helicina</taxon>
        <taxon>Helicoidea</taxon>
        <taxon>Geomitridae</taxon>
        <taxon>Candidula</taxon>
    </lineage>
</organism>
<dbReference type="Pfam" id="PF13855">
    <property type="entry name" value="LRR_8"/>
    <property type="match status" value="2"/>
</dbReference>
<dbReference type="InterPro" id="IPR001611">
    <property type="entry name" value="Leu-rich_rpt"/>
</dbReference>
<dbReference type="GO" id="GO:0005615">
    <property type="term" value="C:extracellular space"/>
    <property type="evidence" value="ECO:0007669"/>
    <property type="project" value="TreeGrafter"/>
</dbReference>
<dbReference type="PANTHER" id="PTHR45712:SF22">
    <property type="entry name" value="INSULIN-LIKE GROWTH FACTOR-BINDING PROTEIN COMPLEX ACID LABILE SUBUNIT"/>
    <property type="match status" value="1"/>
</dbReference>
<dbReference type="SUPFAM" id="SSF52058">
    <property type="entry name" value="L domain-like"/>
    <property type="match status" value="1"/>
</dbReference>
<evidence type="ECO:0000313" key="3">
    <source>
        <dbReference type="EMBL" id="CAG5119859.1"/>
    </source>
</evidence>
<dbReference type="InterPro" id="IPR003591">
    <property type="entry name" value="Leu-rich_rpt_typical-subtyp"/>
</dbReference>
<dbReference type="Proteomes" id="UP000678393">
    <property type="component" value="Unassembled WGS sequence"/>
</dbReference>
<dbReference type="PANTHER" id="PTHR45712">
    <property type="entry name" value="AGAP008170-PA"/>
    <property type="match status" value="1"/>
</dbReference>
<dbReference type="InterPro" id="IPR032675">
    <property type="entry name" value="LRR_dom_sf"/>
</dbReference>